<accession>A0A420FZH1</accession>
<dbReference type="RefSeq" id="WP_120347331.1">
    <property type="nucleotide sequence ID" value="NZ_MCAS01000034.1"/>
</dbReference>
<feature type="transmembrane region" description="Helical" evidence="1">
    <location>
        <begin position="76"/>
        <end position="97"/>
    </location>
</feature>
<evidence type="ECO:0000313" key="3">
    <source>
        <dbReference type="EMBL" id="RKF38323.1"/>
    </source>
</evidence>
<dbReference type="OrthoDB" id="9813903at2"/>
<dbReference type="PANTHER" id="PTHR35152">
    <property type="entry name" value="DOMAIN SIGNALLING PROTEIN, PUTATIVE (AFU_ORTHOLOGUE AFUA_5G11310)-RELATED"/>
    <property type="match status" value="1"/>
</dbReference>
<feature type="transmembrane region" description="Helical" evidence="1">
    <location>
        <begin position="141"/>
        <end position="163"/>
    </location>
</feature>
<gene>
    <name evidence="3" type="ORF">BCY88_07710</name>
</gene>
<dbReference type="Proteomes" id="UP000283709">
    <property type="component" value="Unassembled WGS sequence"/>
</dbReference>
<feature type="transmembrane region" description="Helical" evidence="1">
    <location>
        <begin position="214"/>
        <end position="234"/>
    </location>
</feature>
<dbReference type="EMBL" id="MCAS01000034">
    <property type="protein sequence ID" value="RKF38323.1"/>
    <property type="molecule type" value="Genomic_DNA"/>
</dbReference>
<keyword evidence="1" id="KW-1133">Transmembrane helix</keyword>
<protein>
    <recommendedName>
        <fullName evidence="2">MHYT domain-containing protein</fullName>
    </recommendedName>
</protein>
<dbReference type="PANTHER" id="PTHR35152:SF1">
    <property type="entry name" value="DOMAIN SIGNALLING PROTEIN, PUTATIVE (AFU_ORTHOLOGUE AFUA_5G11310)-RELATED"/>
    <property type="match status" value="1"/>
</dbReference>
<dbReference type="PROSITE" id="PS50924">
    <property type="entry name" value="MHYT"/>
    <property type="match status" value="1"/>
</dbReference>
<comment type="caution">
    <text evidence="3">The sequence shown here is derived from an EMBL/GenBank/DDBJ whole genome shotgun (WGS) entry which is preliminary data.</text>
</comment>
<keyword evidence="1" id="KW-0812">Transmembrane</keyword>
<feature type="transmembrane region" description="Helical" evidence="1">
    <location>
        <begin position="104"/>
        <end position="129"/>
    </location>
</feature>
<name>A0A420FZH1_9BURK</name>
<feature type="domain" description="MHYT" evidence="2">
    <location>
        <begin position="5"/>
        <end position="200"/>
    </location>
</feature>
<sequence length="263" mass="27940">MQSHYNLGLVAVSLIVATLASFTAIDLADRLSLLTYARARHIWLAAGALVMGIGIWSMHFIGMLSFSLSIPIGYDFAITCYSLVIAVVVSGFALHVVTQERLKLSHLLVGGVLMGFGIAGMHYMGMAAMLMSPTISYEPSIFAASIVIAIAASTVALWVAHTLRGVDQHHVMRKRVAAACVMGIAITGMHYTGMAAANFPVGSVCGAANGVKPQWLAAAVIPFAFAILLVTLLLSRLDARADFLASSVARLNEQIDRMRGPIP</sequence>
<feature type="transmembrane region" description="Helical" evidence="1">
    <location>
        <begin position="41"/>
        <end position="64"/>
    </location>
</feature>
<dbReference type="Pfam" id="PF03707">
    <property type="entry name" value="MHYT"/>
    <property type="match status" value="3"/>
</dbReference>
<keyword evidence="1" id="KW-0472">Membrane</keyword>
<dbReference type="InterPro" id="IPR005330">
    <property type="entry name" value="MHYT_dom"/>
</dbReference>
<evidence type="ECO:0000313" key="4">
    <source>
        <dbReference type="Proteomes" id="UP000283709"/>
    </source>
</evidence>
<proteinExistence type="predicted"/>
<dbReference type="GO" id="GO:0016020">
    <property type="term" value="C:membrane"/>
    <property type="evidence" value="ECO:0007669"/>
    <property type="project" value="UniProtKB-UniRule"/>
</dbReference>
<reference evidence="3 4" key="1">
    <citation type="submission" date="2016-07" db="EMBL/GenBank/DDBJ databases">
        <title>Genome analysis of Burkholderia fungorum ES3-20.</title>
        <authorList>
            <person name="Xu D."/>
            <person name="Yao R."/>
            <person name="Zheng S."/>
        </authorList>
    </citation>
    <scope>NUCLEOTIDE SEQUENCE [LARGE SCALE GENOMIC DNA]</scope>
    <source>
        <strain evidence="3 4">ES3-20</strain>
    </source>
</reference>
<dbReference type="AlphaFoldDB" id="A0A420FZH1"/>
<feature type="transmembrane region" description="Helical" evidence="1">
    <location>
        <begin position="6"/>
        <end position="29"/>
    </location>
</feature>
<feature type="transmembrane region" description="Helical" evidence="1">
    <location>
        <begin position="175"/>
        <end position="194"/>
    </location>
</feature>
<evidence type="ECO:0000256" key="1">
    <source>
        <dbReference type="PROSITE-ProRule" id="PRU00244"/>
    </source>
</evidence>
<organism evidence="3 4">
    <name type="scientific">Paraburkholderia fungorum</name>
    <dbReference type="NCBI Taxonomy" id="134537"/>
    <lineage>
        <taxon>Bacteria</taxon>
        <taxon>Pseudomonadati</taxon>
        <taxon>Pseudomonadota</taxon>
        <taxon>Betaproteobacteria</taxon>
        <taxon>Burkholderiales</taxon>
        <taxon>Burkholderiaceae</taxon>
        <taxon>Paraburkholderia</taxon>
    </lineage>
</organism>
<evidence type="ECO:0000259" key="2">
    <source>
        <dbReference type="PROSITE" id="PS50924"/>
    </source>
</evidence>